<feature type="transmembrane region" description="Helical" evidence="7">
    <location>
        <begin position="413"/>
        <end position="432"/>
    </location>
</feature>
<feature type="transmembrane region" description="Helical" evidence="7">
    <location>
        <begin position="480"/>
        <end position="498"/>
    </location>
</feature>
<evidence type="ECO:0000313" key="9">
    <source>
        <dbReference type="EMBL" id="EOT69911.1"/>
    </source>
</evidence>
<keyword evidence="6 7" id="KW-0472">Membrane</keyword>
<dbReference type="PATRIC" id="fig|1158601.3.peg.4316"/>
<dbReference type="PANTHER" id="PTHR43337">
    <property type="entry name" value="XANTHINE/URACIL PERMEASE C887.17-RELATED"/>
    <property type="match status" value="1"/>
</dbReference>
<dbReference type="PANTHER" id="PTHR43337:SF11">
    <property type="entry name" value="GUANINE_HYPOXANTHINE PERMEASE PBUG"/>
    <property type="match status" value="1"/>
</dbReference>
<dbReference type="Proteomes" id="UP000013783">
    <property type="component" value="Unassembled WGS sequence"/>
</dbReference>
<proteinExistence type="inferred from homology"/>
<evidence type="ECO:0000313" key="10">
    <source>
        <dbReference type="Proteomes" id="UP000013783"/>
    </source>
</evidence>
<feature type="transmembrane region" description="Helical" evidence="7">
    <location>
        <begin position="115"/>
        <end position="136"/>
    </location>
</feature>
<evidence type="ECO:0000313" key="8">
    <source>
        <dbReference type="EMBL" id="EOH72065.1"/>
    </source>
</evidence>
<dbReference type="eggNOG" id="COG2252">
    <property type="taxonomic scope" value="Bacteria"/>
</dbReference>
<feature type="transmembrane region" description="Helical" evidence="7">
    <location>
        <begin position="385"/>
        <end position="406"/>
    </location>
</feature>
<evidence type="ECO:0000256" key="5">
    <source>
        <dbReference type="ARBA" id="ARBA00022989"/>
    </source>
</evidence>
<feature type="transmembrane region" description="Helical" evidence="7">
    <location>
        <begin position="168"/>
        <end position="186"/>
    </location>
</feature>
<keyword evidence="3" id="KW-0813">Transport</keyword>
<comment type="similarity">
    <text evidence="2">Belongs to the nucleobase:cation symporter-2 (NCS2) (TC 2.A.40) family. Azg-like subfamily.</text>
</comment>
<dbReference type="STRING" id="71451.RV07_GL000547"/>
<evidence type="ECO:0000256" key="6">
    <source>
        <dbReference type="ARBA" id="ARBA00023136"/>
    </source>
</evidence>
<name>R2QK71_9ENTE</name>
<keyword evidence="11" id="KW-1185">Reference proteome</keyword>
<feature type="transmembrane region" description="Helical" evidence="7">
    <location>
        <begin position="198"/>
        <end position="222"/>
    </location>
</feature>
<feature type="transmembrane region" description="Helical" evidence="7">
    <location>
        <begin position="86"/>
        <end position="103"/>
    </location>
</feature>
<dbReference type="InterPro" id="IPR045018">
    <property type="entry name" value="Azg-like"/>
</dbReference>
<evidence type="ECO:0000313" key="11">
    <source>
        <dbReference type="Proteomes" id="UP000014148"/>
    </source>
</evidence>
<dbReference type="Pfam" id="PF00860">
    <property type="entry name" value="Xan_ur_permease"/>
    <property type="match status" value="1"/>
</dbReference>
<gene>
    <name evidence="9" type="ORF">I585_01390</name>
    <name evidence="8" type="ORF">UAI_04349</name>
</gene>
<dbReference type="EMBL" id="ASWA01000002">
    <property type="protein sequence ID" value="EOT69911.1"/>
    <property type="molecule type" value="Genomic_DNA"/>
</dbReference>
<evidence type="ECO:0000256" key="4">
    <source>
        <dbReference type="ARBA" id="ARBA00022692"/>
    </source>
</evidence>
<feature type="transmembrane region" description="Helical" evidence="7">
    <location>
        <begin position="228"/>
        <end position="254"/>
    </location>
</feature>
<reference evidence="8 10" key="1">
    <citation type="submission" date="2013-02" db="EMBL/GenBank/DDBJ databases">
        <title>The Genome Sequence of Enterococcus malodoratus ATCC_43197.</title>
        <authorList>
            <consortium name="The Broad Institute Genome Sequencing Platform"/>
            <consortium name="The Broad Institute Genome Sequencing Center for Infectious Disease"/>
            <person name="Earl A.M."/>
            <person name="Gilmore M.S."/>
            <person name="Lebreton F."/>
            <person name="Walker B."/>
            <person name="Young S.K."/>
            <person name="Zeng Q."/>
            <person name="Gargeya S."/>
            <person name="Fitzgerald M."/>
            <person name="Haas B."/>
            <person name="Abouelleil A."/>
            <person name="Alvarado L."/>
            <person name="Arachchi H.M."/>
            <person name="Berlin A.M."/>
            <person name="Chapman S.B."/>
            <person name="Dewar J."/>
            <person name="Goldberg J."/>
            <person name="Griggs A."/>
            <person name="Gujja S."/>
            <person name="Hansen M."/>
            <person name="Howarth C."/>
            <person name="Imamovic A."/>
            <person name="Larimer J."/>
            <person name="McCowan C."/>
            <person name="Murphy C."/>
            <person name="Neiman D."/>
            <person name="Pearson M."/>
            <person name="Priest M."/>
            <person name="Roberts A."/>
            <person name="Saif S."/>
            <person name="Shea T."/>
            <person name="Sisk P."/>
            <person name="Sykes S."/>
            <person name="Wortman J."/>
            <person name="Nusbaum C."/>
            <person name="Birren B."/>
        </authorList>
    </citation>
    <scope>NUCLEOTIDE SEQUENCE [LARGE SCALE GENOMIC DNA]</scope>
    <source>
        <strain evidence="8 10">ATCC 43197</strain>
    </source>
</reference>
<protein>
    <submittedName>
        <fullName evidence="8">Xanthine/uracil permease</fullName>
    </submittedName>
</protein>
<evidence type="ECO:0000256" key="7">
    <source>
        <dbReference type="SAM" id="Phobius"/>
    </source>
</evidence>
<dbReference type="GO" id="GO:0005345">
    <property type="term" value="F:purine nucleobase transmembrane transporter activity"/>
    <property type="evidence" value="ECO:0007669"/>
    <property type="project" value="TreeGrafter"/>
</dbReference>
<dbReference type="InterPro" id="IPR006043">
    <property type="entry name" value="NCS2"/>
</dbReference>
<comment type="caution">
    <text evidence="8">The sequence shown here is derived from an EMBL/GenBank/DDBJ whole genome shotgun (WGS) entry which is preliminary data.</text>
</comment>
<sequence length="501" mass="53684">MSTSLFDSAERFSIIESAFLFNVRVFVHLHIIVYLLTCLLYDYPRCLKKHAIILRTFLDRRGSNMKEKINAYFELETLNTTVKREILAGFTTFISMAYILFVNPSVLGASGMNEGAVFTATALASALGCILMGVLARYPIATAPALGINAFFAYSVCIGMGIRWETALAGVFVASLIFILITVFKLREMIIDAIPADLKYAISGGIGLFIAFLGLSEGGIIVANKSTLVGLGSMSVGTTWLTVFGLIVTAILMVRRVPGGIFIGMVATTLLGLVTGLIQAPTQIISAAPSLKPTFLVALKHVKDINTLQLWVVVLTFLLVTFFDTAGTLVGLANQAGFMKDNKMPRVGKALASDSTAMLAGSLLGTSPVGAYVESSAGIAVGGRSGLTAITTGIFFIFGLFFSPLLSVVTSQVTAPALIVVGVLMAQSLSQIKWNQLEIAIPSFLILIGMPLTYSISDGIALGFIFYPITMLAAKRGKEVSPIMYGLFFVFIGFMWILNVK</sequence>
<keyword evidence="5 7" id="KW-1133">Transmembrane helix</keyword>
<dbReference type="Proteomes" id="UP000014148">
    <property type="component" value="Unassembled WGS sequence"/>
</dbReference>
<comment type="subcellular location">
    <subcellularLocation>
        <location evidence="1">Membrane</location>
        <topology evidence="1">Multi-pass membrane protein</topology>
    </subcellularLocation>
</comment>
<organism evidence="8 10">
    <name type="scientific">Enterococcus malodoratus ATCC 43197</name>
    <dbReference type="NCBI Taxonomy" id="1158601"/>
    <lineage>
        <taxon>Bacteria</taxon>
        <taxon>Bacillati</taxon>
        <taxon>Bacillota</taxon>
        <taxon>Bacilli</taxon>
        <taxon>Lactobacillales</taxon>
        <taxon>Enterococcaceae</taxon>
        <taxon>Enterococcus</taxon>
    </lineage>
</organism>
<evidence type="ECO:0000256" key="3">
    <source>
        <dbReference type="ARBA" id="ARBA00022448"/>
    </source>
</evidence>
<feature type="transmembrane region" description="Helical" evidence="7">
    <location>
        <begin position="261"/>
        <end position="288"/>
    </location>
</feature>
<keyword evidence="4 7" id="KW-0812">Transmembrane</keyword>
<dbReference type="GO" id="GO:0005886">
    <property type="term" value="C:plasma membrane"/>
    <property type="evidence" value="ECO:0007669"/>
    <property type="project" value="TreeGrafter"/>
</dbReference>
<dbReference type="AlphaFoldDB" id="R2QK71"/>
<dbReference type="EMBL" id="AJAK01000031">
    <property type="protein sequence ID" value="EOH72065.1"/>
    <property type="molecule type" value="Genomic_DNA"/>
</dbReference>
<feature type="transmembrane region" description="Helical" evidence="7">
    <location>
        <begin position="143"/>
        <end position="162"/>
    </location>
</feature>
<accession>R2QK71</accession>
<feature type="transmembrane region" description="Helical" evidence="7">
    <location>
        <begin position="308"/>
        <end position="330"/>
    </location>
</feature>
<evidence type="ECO:0000256" key="2">
    <source>
        <dbReference type="ARBA" id="ARBA00005697"/>
    </source>
</evidence>
<evidence type="ECO:0000256" key="1">
    <source>
        <dbReference type="ARBA" id="ARBA00004141"/>
    </source>
</evidence>
<reference evidence="9 11" key="2">
    <citation type="submission" date="2013-03" db="EMBL/GenBank/DDBJ databases">
        <title>The Genome Sequence of Enterococcus malodoratus ATCC_43197 (PacBio/Illumina hybrid assembly).</title>
        <authorList>
            <consortium name="The Broad Institute Genomics Platform"/>
            <consortium name="The Broad Institute Genome Sequencing Center for Infectious Disease"/>
            <person name="Earl A."/>
            <person name="Russ C."/>
            <person name="Gilmore M."/>
            <person name="Surin D."/>
            <person name="Walker B."/>
            <person name="Young S."/>
            <person name="Zeng Q."/>
            <person name="Gargeya S."/>
            <person name="Fitzgerald M."/>
            <person name="Haas B."/>
            <person name="Abouelleil A."/>
            <person name="Allen A.W."/>
            <person name="Alvarado L."/>
            <person name="Arachchi H.M."/>
            <person name="Berlin A.M."/>
            <person name="Chapman S.B."/>
            <person name="Gainer-Dewar J."/>
            <person name="Goldberg J."/>
            <person name="Griggs A."/>
            <person name="Gujja S."/>
            <person name="Hansen M."/>
            <person name="Howarth C."/>
            <person name="Imamovic A."/>
            <person name="Ireland A."/>
            <person name="Larimer J."/>
            <person name="McCowan C."/>
            <person name="Murphy C."/>
            <person name="Pearson M."/>
            <person name="Poon T.W."/>
            <person name="Priest M."/>
            <person name="Roberts A."/>
            <person name="Saif S."/>
            <person name="Shea T."/>
            <person name="Sisk P."/>
            <person name="Sykes S."/>
            <person name="Wortman J."/>
            <person name="Nusbaum C."/>
            <person name="Birren B."/>
        </authorList>
    </citation>
    <scope>NUCLEOTIDE SEQUENCE [LARGE SCALE GENOMIC DNA]</scope>
    <source>
        <strain evidence="9 11">ATCC 43197</strain>
    </source>
</reference>
<feature type="transmembrane region" description="Helical" evidence="7">
    <location>
        <begin position="444"/>
        <end position="468"/>
    </location>
</feature>
<feature type="transmembrane region" description="Helical" evidence="7">
    <location>
        <begin position="20"/>
        <end position="41"/>
    </location>
</feature>